<name>T1BUH8_9ZZZZ</name>
<dbReference type="SUPFAM" id="SSF64484">
    <property type="entry name" value="beta and beta-prime subunits of DNA dependent RNA-polymerase"/>
    <property type="match status" value="1"/>
</dbReference>
<evidence type="ECO:0000256" key="3">
    <source>
        <dbReference type="ARBA" id="ARBA00022679"/>
    </source>
</evidence>
<keyword evidence="5" id="KW-0804">Transcription</keyword>
<keyword evidence="2 8" id="KW-0240">DNA-directed RNA polymerase</keyword>
<sequence>MKMVEEKGSGRDALGHKIDEIARKEGIGFPPSLVTELKERLLRQKLSTSETTKIVREVAQRFRKALVDPHESVGIVAAQSIGEPGTQMTLRTFHYAGVAEMNVTLGLPRLIELVDARRVPSTPMMTVYVDPKLRSNREAVQEIALRIEVTTLPDVASVGTVVEELKVVISPQGPLLHTRGVKRADIEAALAENLDSRMFEIRPGSGGGETRSLEIHLHDRGTATKTKKEEAVEEMPFKKLLLASEEAKAVRIKGVTGIKRALIRKEKEEYVIYTEGSNLDGVLEIPGVDAARTTTNSVFEIYR</sequence>
<reference evidence="8" key="2">
    <citation type="journal article" date="2014" name="ISME J.">
        <title>Microbial stratification in low pH oxic and suboxic macroscopic growths along an acid mine drainage.</title>
        <authorList>
            <person name="Mendez-Garcia C."/>
            <person name="Mesa V."/>
            <person name="Sprenger R.R."/>
            <person name="Richter M."/>
            <person name="Diez M.S."/>
            <person name="Solano J."/>
            <person name="Bargiela R."/>
            <person name="Golyshina O.V."/>
            <person name="Manteca A."/>
            <person name="Ramos J.L."/>
            <person name="Gallego J.R."/>
            <person name="Llorente I."/>
            <person name="Martins Dos Santos V.A."/>
            <person name="Jensen O.N."/>
            <person name="Pelaez A.I."/>
            <person name="Sanchez J."/>
            <person name="Ferrer M."/>
        </authorList>
    </citation>
    <scope>NUCLEOTIDE SEQUENCE</scope>
</reference>
<organism evidence="8">
    <name type="scientific">mine drainage metagenome</name>
    <dbReference type="NCBI Taxonomy" id="410659"/>
    <lineage>
        <taxon>unclassified sequences</taxon>
        <taxon>metagenomes</taxon>
        <taxon>ecological metagenomes</taxon>
    </lineage>
</organism>
<gene>
    <name evidence="8" type="ORF">B1B_03912</name>
</gene>
<evidence type="ECO:0000256" key="1">
    <source>
        <dbReference type="ARBA" id="ARBA00012418"/>
    </source>
</evidence>
<proteinExistence type="predicted"/>
<dbReference type="AlphaFoldDB" id="T1BUH8"/>
<dbReference type="InterPro" id="IPR007081">
    <property type="entry name" value="RNA_pol_Rpb1_5"/>
</dbReference>
<evidence type="ECO:0000313" key="8">
    <source>
        <dbReference type="EMBL" id="EQD72228.1"/>
    </source>
</evidence>
<evidence type="ECO:0000256" key="2">
    <source>
        <dbReference type="ARBA" id="ARBA00022478"/>
    </source>
</evidence>
<dbReference type="Pfam" id="PF04998">
    <property type="entry name" value="RNA_pol_Rpb1_5"/>
    <property type="match status" value="1"/>
</dbReference>
<dbReference type="EMBL" id="AUZY01002432">
    <property type="protein sequence ID" value="EQD72228.1"/>
    <property type="molecule type" value="Genomic_DNA"/>
</dbReference>
<reference evidence="8" key="1">
    <citation type="submission" date="2013-08" db="EMBL/GenBank/DDBJ databases">
        <authorList>
            <person name="Mendez C."/>
            <person name="Richter M."/>
            <person name="Ferrer M."/>
            <person name="Sanchez J."/>
        </authorList>
    </citation>
    <scope>NUCLEOTIDE SEQUENCE</scope>
</reference>
<evidence type="ECO:0000259" key="7">
    <source>
        <dbReference type="Pfam" id="PF04998"/>
    </source>
</evidence>
<comment type="caution">
    <text evidence="8">The sequence shown here is derived from an EMBL/GenBank/DDBJ whole genome shotgun (WGS) entry which is preliminary data.</text>
</comment>
<dbReference type="InterPro" id="IPR045867">
    <property type="entry name" value="DNA-dir_RpoC_beta_prime"/>
</dbReference>
<dbReference type="EC" id="2.7.7.6" evidence="1"/>
<dbReference type="GO" id="GO:0003677">
    <property type="term" value="F:DNA binding"/>
    <property type="evidence" value="ECO:0007669"/>
    <property type="project" value="InterPro"/>
</dbReference>
<comment type="catalytic activity">
    <reaction evidence="6">
        <text>RNA(n) + a ribonucleoside 5'-triphosphate = RNA(n+1) + diphosphate</text>
        <dbReference type="Rhea" id="RHEA:21248"/>
        <dbReference type="Rhea" id="RHEA-COMP:14527"/>
        <dbReference type="Rhea" id="RHEA-COMP:17342"/>
        <dbReference type="ChEBI" id="CHEBI:33019"/>
        <dbReference type="ChEBI" id="CHEBI:61557"/>
        <dbReference type="ChEBI" id="CHEBI:140395"/>
        <dbReference type="EC" id="2.7.7.6"/>
    </reaction>
</comment>
<keyword evidence="3" id="KW-0808">Transferase</keyword>
<evidence type="ECO:0000256" key="4">
    <source>
        <dbReference type="ARBA" id="ARBA00022695"/>
    </source>
</evidence>
<protein>
    <recommendedName>
        <fullName evidence="1">DNA-directed RNA polymerase</fullName>
        <ecNumber evidence="1">2.7.7.6</ecNumber>
    </recommendedName>
</protein>
<feature type="non-terminal residue" evidence="8">
    <location>
        <position position="303"/>
    </location>
</feature>
<dbReference type="GO" id="GO:0003899">
    <property type="term" value="F:DNA-directed RNA polymerase activity"/>
    <property type="evidence" value="ECO:0007669"/>
    <property type="project" value="UniProtKB-EC"/>
</dbReference>
<dbReference type="PANTHER" id="PTHR19376">
    <property type="entry name" value="DNA-DIRECTED RNA POLYMERASE"/>
    <property type="match status" value="1"/>
</dbReference>
<evidence type="ECO:0000256" key="5">
    <source>
        <dbReference type="ARBA" id="ARBA00023163"/>
    </source>
</evidence>
<evidence type="ECO:0000256" key="6">
    <source>
        <dbReference type="ARBA" id="ARBA00048552"/>
    </source>
</evidence>
<dbReference type="GO" id="GO:0006351">
    <property type="term" value="P:DNA-templated transcription"/>
    <property type="evidence" value="ECO:0007669"/>
    <property type="project" value="InterPro"/>
</dbReference>
<feature type="domain" description="RNA polymerase Rpb1" evidence="7">
    <location>
        <begin position="4"/>
        <end position="302"/>
    </location>
</feature>
<dbReference type="GO" id="GO:0000428">
    <property type="term" value="C:DNA-directed RNA polymerase complex"/>
    <property type="evidence" value="ECO:0007669"/>
    <property type="project" value="UniProtKB-KW"/>
</dbReference>
<accession>T1BUH8</accession>
<dbReference type="PANTHER" id="PTHR19376:SF32">
    <property type="entry name" value="DNA-DIRECTED RNA POLYMERASE III SUBUNIT RPC1"/>
    <property type="match status" value="1"/>
</dbReference>
<keyword evidence="4" id="KW-0548">Nucleotidyltransferase</keyword>